<dbReference type="GO" id="GO:0016788">
    <property type="term" value="F:hydrolase activity, acting on ester bonds"/>
    <property type="evidence" value="ECO:0007669"/>
    <property type="project" value="InterPro"/>
</dbReference>
<dbReference type="GO" id="GO:0009395">
    <property type="term" value="P:phospholipid catabolic process"/>
    <property type="evidence" value="ECO:0007669"/>
    <property type="project" value="TreeGrafter"/>
</dbReference>
<keyword evidence="4" id="KW-0732">Signal</keyword>
<dbReference type="OrthoDB" id="5135119at2759"/>
<feature type="signal peptide" evidence="4">
    <location>
        <begin position="1"/>
        <end position="15"/>
    </location>
</feature>
<reference evidence="5" key="1">
    <citation type="submission" date="2019-10" db="EMBL/GenBank/DDBJ databases">
        <authorList>
            <consortium name="DOE Joint Genome Institute"/>
            <person name="Kuo A."/>
            <person name="Miyauchi S."/>
            <person name="Kiss E."/>
            <person name="Drula E."/>
            <person name="Kohler A."/>
            <person name="Sanchez-Garcia M."/>
            <person name="Andreopoulos B."/>
            <person name="Barry K.W."/>
            <person name="Bonito G."/>
            <person name="Buee M."/>
            <person name="Carver A."/>
            <person name="Chen C."/>
            <person name="Cichocki N."/>
            <person name="Clum A."/>
            <person name="Culley D."/>
            <person name="Crous P.W."/>
            <person name="Fauchery L."/>
            <person name="Girlanda M."/>
            <person name="Hayes R."/>
            <person name="Keri Z."/>
            <person name="LaButti K."/>
            <person name="Lipzen A."/>
            <person name="Lombard V."/>
            <person name="Magnuson J."/>
            <person name="Maillard F."/>
            <person name="Morin E."/>
            <person name="Murat C."/>
            <person name="Nolan M."/>
            <person name="Ohm R."/>
            <person name="Pangilinan J."/>
            <person name="Pereira M."/>
            <person name="Perotto S."/>
            <person name="Peter M."/>
            <person name="Riley R."/>
            <person name="Sitrit Y."/>
            <person name="Stielow B."/>
            <person name="Szollosi G."/>
            <person name="Zifcakova L."/>
            <person name="Stursova M."/>
            <person name="Spatafora J.W."/>
            <person name="Tedersoo L."/>
            <person name="Vaario L.-M."/>
            <person name="Yamada A."/>
            <person name="Yan M."/>
            <person name="Wang P."/>
            <person name="Xu J."/>
            <person name="Bruns T."/>
            <person name="Baldrian P."/>
            <person name="Vilgalys R."/>
            <person name="Henrissat B."/>
            <person name="Grigoriev I.V."/>
            <person name="Hibbett D."/>
            <person name="Nagy L.G."/>
            <person name="Martin F.M."/>
        </authorList>
    </citation>
    <scope>NUCLEOTIDE SEQUENCE</scope>
    <source>
        <strain evidence="5">Prilba</strain>
    </source>
</reference>
<dbReference type="PANTHER" id="PTHR31956">
    <property type="entry name" value="NON-SPECIFIC PHOSPHOLIPASE C4-RELATED"/>
    <property type="match status" value="1"/>
</dbReference>
<feature type="compositionally biased region" description="Polar residues" evidence="2">
    <location>
        <begin position="405"/>
        <end position="421"/>
    </location>
</feature>
<reference evidence="5" key="2">
    <citation type="journal article" date="2020" name="Nat. Commun.">
        <title>Large-scale genome sequencing of mycorrhizal fungi provides insights into the early evolution of symbiotic traits.</title>
        <authorList>
            <person name="Miyauchi S."/>
            <person name="Kiss E."/>
            <person name="Kuo A."/>
            <person name="Drula E."/>
            <person name="Kohler A."/>
            <person name="Sanchez-Garcia M."/>
            <person name="Morin E."/>
            <person name="Andreopoulos B."/>
            <person name="Barry K.W."/>
            <person name="Bonito G."/>
            <person name="Buee M."/>
            <person name="Carver A."/>
            <person name="Chen C."/>
            <person name="Cichocki N."/>
            <person name="Clum A."/>
            <person name="Culley D."/>
            <person name="Crous P.W."/>
            <person name="Fauchery L."/>
            <person name="Girlanda M."/>
            <person name="Hayes R.D."/>
            <person name="Keri Z."/>
            <person name="LaButti K."/>
            <person name="Lipzen A."/>
            <person name="Lombard V."/>
            <person name="Magnuson J."/>
            <person name="Maillard F."/>
            <person name="Murat C."/>
            <person name="Nolan M."/>
            <person name="Ohm R.A."/>
            <person name="Pangilinan J."/>
            <person name="Pereira M.F."/>
            <person name="Perotto S."/>
            <person name="Peter M."/>
            <person name="Pfister S."/>
            <person name="Riley R."/>
            <person name="Sitrit Y."/>
            <person name="Stielow J.B."/>
            <person name="Szollosi G."/>
            <person name="Zifcakova L."/>
            <person name="Stursova M."/>
            <person name="Spatafora J.W."/>
            <person name="Tedersoo L."/>
            <person name="Vaario L.M."/>
            <person name="Yamada A."/>
            <person name="Yan M."/>
            <person name="Wang P."/>
            <person name="Xu J."/>
            <person name="Bruns T."/>
            <person name="Baldrian P."/>
            <person name="Vilgalys R."/>
            <person name="Dunand C."/>
            <person name="Henrissat B."/>
            <person name="Grigoriev I.V."/>
            <person name="Hibbett D."/>
            <person name="Nagy L.G."/>
            <person name="Martin F.M."/>
        </authorList>
    </citation>
    <scope>NUCLEOTIDE SEQUENCE</scope>
    <source>
        <strain evidence="5">Prilba</strain>
    </source>
</reference>
<keyword evidence="3" id="KW-0472">Membrane</keyword>
<dbReference type="EMBL" id="WHVB01000029">
    <property type="protein sequence ID" value="KAF8469328.1"/>
    <property type="molecule type" value="Genomic_DNA"/>
</dbReference>
<evidence type="ECO:0000313" key="5">
    <source>
        <dbReference type="EMBL" id="KAF8469328.1"/>
    </source>
</evidence>
<evidence type="ECO:0000256" key="2">
    <source>
        <dbReference type="SAM" id="MobiDB-lite"/>
    </source>
</evidence>
<feature type="region of interest" description="Disordered" evidence="2">
    <location>
        <begin position="405"/>
        <end position="427"/>
    </location>
</feature>
<dbReference type="Pfam" id="PF04185">
    <property type="entry name" value="Phosphoesterase"/>
    <property type="match status" value="1"/>
</dbReference>
<dbReference type="AlphaFoldDB" id="A0A9P5JX49"/>
<evidence type="ECO:0000256" key="3">
    <source>
        <dbReference type="SAM" id="Phobius"/>
    </source>
</evidence>
<dbReference type="InterPro" id="IPR017850">
    <property type="entry name" value="Alkaline_phosphatase_core_sf"/>
</dbReference>
<accession>A0A9P5JX49</accession>
<gene>
    <name evidence="5" type="ORF">DFH94DRAFT_232160</name>
</gene>
<dbReference type="Proteomes" id="UP000759537">
    <property type="component" value="Unassembled WGS sequence"/>
</dbReference>
<protein>
    <submittedName>
        <fullName evidence="5">Phosphoesterase family-domain-containing protein</fullName>
    </submittedName>
</protein>
<evidence type="ECO:0000256" key="1">
    <source>
        <dbReference type="ARBA" id="ARBA00022801"/>
    </source>
</evidence>
<name>A0A9P5JX49_9AGAM</name>
<keyword evidence="6" id="KW-1185">Reference proteome</keyword>
<evidence type="ECO:0000313" key="6">
    <source>
        <dbReference type="Proteomes" id="UP000759537"/>
    </source>
</evidence>
<feature type="chain" id="PRO_5040118039" evidence="4">
    <location>
        <begin position="16"/>
        <end position="454"/>
    </location>
</feature>
<sequence>MYALASLVLLPVVLAAQVPQFVPPSEGPLVASSIYPGFNNGSLPKAEQVSGKAFQRIIHIWLENTDFLSANSTAAFNTLATQGIRLDQYCALTHPSEPNYVASVGGDFFGMGDDNLYNIPANISTVVDLLEAKNISWASYQENIPFDGYEGYNYTSKNYVNTSAPGYVYYVRKHNPTIIYDSVASVPSRLARHRNFNDFAADVNASALPQWMFVTPNMVDDGHDTSVDYAASWLQYWLFPLLNDTNFNDNGTLIVLTFDENESYTENNCVLALLLGGAVPSRARGTTDSTYYTHYSLLSTVEANWGLGSLGRGDTNKTLSNVFSFVAAATGYKNLNISSSEVLTNATGTIPGPLNPGLYVPFTAPNTSAVGAGGGSVFVASGMNTSFTAAVAPSPVNLTQQNKTVPWSGPRNGSNAVNSTGSGSGKSGAVDMREGIVGAAIFGTILAGVVALLV</sequence>
<keyword evidence="3" id="KW-1133">Transmembrane helix</keyword>
<organism evidence="5 6">
    <name type="scientific">Russula ochroleuca</name>
    <dbReference type="NCBI Taxonomy" id="152965"/>
    <lineage>
        <taxon>Eukaryota</taxon>
        <taxon>Fungi</taxon>
        <taxon>Dikarya</taxon>
        <taxon>Basidiomycota</taxon>
        <taxon>Agaricomycotina</taxon>
        <taxon>Agaricomycetes</taxon>
        <taxon>Russulales</taxon>
        <taxon>Russulaceae</taxon>
        <taxon>Russula</taxon>
    </lineage>
</organism>
<comment type="caution">
    <text evidence="5">The sequence shown here is derived from an EMBL/GenBank/DDBJ whole genome shotgun (WGS) entry which is preliminary data.</text>
</comment>
<dbReference type="PANTHER" id="PTHR31956:SF8">
    <property type="entry name" value="ACID PHOSPHATASE PHOA (AFU_ORTHOLOGUE AFUA_1G03570)"/>
    <property type="match status" value="1"/>
</dbReference>
<proteinExistence type="predicted"/>
<evidence type="ECO:0000256" key="4">
    <source>
        <dbReference type="SAM" id="SignalP"/>
    </source>
</evidence>
<keyword evidence="3" id="KW-0812">Transmembrane</keyword>
<dbReference type="InterPro" id="IPR007312">
    <property type="entry name" value="Phosphoesterase"/>
</dbReference>
<dbReference type="FunFam" id="3.40.720.10:FF:000064">
    <property type="entry name" value="Probable acid phosphatase Pho610"/>
    <property type="match status" value="1"/>
</dbReference>
<dbReference type="Gene3D" id="3.40.720.10">
    <property type="entry name" value="Alkaline Phosphatase, subunit A"/>
    <property type="match status" value="1"/>
</dbReference>
<feature type="transmembrane region" description="Helical" evidence="3">
    <location>
        <begin position="435"/>
        <end position="453"/>
    </location>
</feature>
<keyword evidence="1" id="KW-0378">Hydrolase</keyword>